<dbReference type="EMBL" id="CP031395">
    <property type="protein sequence ID" value="QBK05684.1"/>
    <property type="molecule type" value="Genomic_DNA"/>
</dbReference>
<dbReference type="KEGG" id="hgr:DW355_13985"/>
<organism evidence="3 4">
    <name type="scientific">Hylemonella gracilis</name>
    <dbReference type="NCBI Taxonomy" id="80880"/>
    <lineage>
        <taxon>Bacteria</taxon>
        <taxon>Pseudomonadati</taxon>
        <taxon>Pseudomonadota</taxon>
        <taxon>Betaproteobacteria</taxon>
        <taxon>Burkholderiales</taxon>
        <taxon>Comamonadaceae</taxon>
        <taxon>Hylemonella</taxon>
    </lineage>
</organism>
<gene>
    <name evidence="3" type="ORF">DW355_13985</name>
</gene>
<dbReference type="InterPro" id="IPR042100">
    <property type="entry name" value="Bug_dom1"/>
</dbReference>
<comment type="similarity">
    <text evidence="1">Belongs to the UPF0065 (bug) family.</text>
</comment>
<dbReference type="PROSITE" id="PS51318">
    <property type="entry name" value="TAT"/>
    <property type="match status" value="1"/>
</dbReference>
<reference evidence="3 4" key="1">
    <citation type="submission" date="2018-07" db="EMBL/GenBank/DDBJ databases">
        <title>Exploring interactions and the metabolic potential of the ultra-small soil bacteria Hylemonella gracilis.</title>
        <authorList>
            <person name="Tyc O."/>
            <person name="Kulkarni P."/>
            <person name="Gawehns F."/>
            <person name="Hundscheid M."/>
            <person name="Zweers H."/>
            <person name="Garbeva P."/>
        </authorList>
    </citation>
    <scope>NUCLEOTIDE SEQUENCE [LARGE SCALE GENOMIC DNA]</scope>
    <source>
        <strain evidence="3 4">NS1</strain>
    </source>
</reference>
<sequence length="340" mass="35972">MRTRRQTVNRTTFLARRRGLAALAGAIAVLVAALALAAPASAQTYPDKPIRLVVPFSAGGGADTIARVIAKGLAAQAGQAVVVDNKPGAEGIIAAQEVMRAAPDGYTFMLGSNTAMVAVPALRPNPPYDPFTAFTPLTTAGEFSMFLAVSPALPSGSLKEFLDHVAANPGKYNSGSSNSASELAMLQLLATRGIKVVNVRYKGDAQAMTDLVGGQIEMMFSTGTLVPGFAKDKKIRPLVTLLPERSPLLPEVPTAAELGLGAVTIAPWAGFFGPAKMQPAIAERLSRMLRDVLSRADVREQLVAQGFSGYGMTPAQFAAFHRKQWDAFTTTVRENNVKFE</sequence>
<evidence type="ECO:0000256" key="2">
    <source>
        <dbReference type="SAM" id="SignalP"/>
    </source>
</evidence>
<evidence type="ECO:0000256" key="1">
    <source>
        <dbReference type="ARBA" id="ARBA00006987"/>
    </source>
</evidence>
<accession>A0A4P6UM72</accession>
<dbReference type="AlphaFoldDB" id="A0A4P6UM72"/>
<keyword evidence="2" id="KW-0732">Signal</keyword>
<feature type="signal peptide" evidence="2">
    <location>
        <begin position="1"/>
        <end position="37"/>
    </location>
</feature>
<dbReference type="OrthoDB" id="8678774at2"/>
<dbReference type="CDD" id="cd07012">
    <property type="entry name" value="PBP2_Bug_TTT"/>
    <property type="match status" value="1"/>
</dbReference>
<evidence type="ECO:0000313" key="3">
    <source>
        <dbReference type="EMBL" id="QBK05684.1"/>
    </source>
</evidence>
<dbReference type="Gene3D" id="3.40.190.10">
    <property type="entry name" value="Periplasmic binding protein-like II"/>
    <property type="match status" value="1"/>
</dbReference>
<dbReference type="PIRSF" id="PIRSF017082">
    <property type="entry name" value="YflP"/>
    <property type="match status" value="1"/>
</dbReference>
<dbReference type="InterPro" id="IPR006311">
    <property type="entry name" value="TAT_signal"/>
</dbReference>
<dbReference type="Proteomes" id="UP000292939">
    <property type="component" value="Chromosome"/>
</dbReference>
<dbReference type="SUPFAM" id="SSF53850">
    <property type="entry name" value="Periplasmic binding protein-like II"/>
    <property type="match status" value="1"/>
</dbReference>
<dbReference type="PANTHER" id="PTHR42928:SF5">
    <property type="entry name" value="BLR1237 PROTEIN"/>
    <property type="match status" value="1"/>
</dbReference>
<dbReference type="Gene3D" id="3.40.190.150">
    <property type="entry name" value="Bordetella uptake gene, domain 1"/>
    <property type="match status" value="1"/>
</dbReference>
<proteinExistence type="inferred from homology"/>
<dbReference type="InterPro" id="IPR005064">
    <property type="entry name" value="BUG"/>
</dbReference>
<feature type="chain" id="PRO_5020459823" evidence="2">
    <location>
        <begin position="38"/>
        <end position="340"/>
    </location>
</feature>
<evidence type="ECO:0000313" key="4">
    <source>
        <dbReference type="Proteomes" id="UP000292939"/>
    </source>
</evidence>
<dbReference type="Pfam" id="PF03401">
    <property type="entry name" value="TctC"/>
    <property type="match status" value="1"/>
</dbReference>
<name>A0A4P6UM72_9BURK</name>
<dbReference type="PANTHER" id="PTHR42928">
    <property type="entry name" value="TRICARBOXYLATE-BINDING PROTEIN"/>
    <property type="match status" value="1"/>
</dbReference>
<protein>
    <submittedName>
        <fullName evidence="3">Tripartite tricarboxylate transporter substrate binding protein</fullName>
    </submittedName>
</protein>